<protein>
    <submittedName>
        <fullName evidence="2">Uncharacterized protein</fullName>
    </submittedName>
</protein>
<dbReference type="RefSeq" id="XP_043159244.1">
    <property type="nucleotide sequence ID" value="XM_043303309.1"/>
</dbReference>
<dbReference type="AlphaFoldDB" id="A0A9P3BG77"/>
<keyword evidence="3" id="KW-1185">Reference proteome</keyword>
<dbReference type="Proteomes" id="UP001043456">
    <property type="component" value="Unassembled WGS sequence"/>
</dbReference>
<evidence type="ECO:0000256" key="1">
    <source>
        <dbReference type="SAM" id="MobiDB-lite"/>
    </source>
</evidence>
<organism evidence="2 3">
    <name type="scientific">Aspergillus pseudoviridinutans</name>
    <dbReference type="NCBI Taxonomy" id="1517512"/>
    <lineage>
        <taxon>Eukaryota</taxon>
        <taxon>Fungi</taxon>
        <taxon>Dikarya</taxon>
        <taxon>Ascomycota</taxon>
        <taxon>Pezizomycotina</taxon>
        <taxon>Eurotiomycetes</taxon>
        <taxon>Eurotiomycetidae</taxon>
        <taxon>Eurotiales</taxon>
        <taxon>Aspergillaceae</taxon>
        <taxon>Aspergillus</taxon>
        <taxon>Aspergillus subgen. Fumigati</taxon>
    </lineage>
</organism>
<name>A0A9P3BG77_9EURO</name>
<comment type="caution">
    <text evidence="2">The sequence shown here is derived from an EMBL/GenBank/DDBJ whole genome shotgun (WGS) entry which is preliminary data.</text>
</comment>
<reference evidence="2 3" key="1">
    <citation type="submission" date="2018-10" db="EMBL/GenBank/DDBJ databases">
        <title>Pan-genome distribution and transcriptional activeness of fungal secondary metabolism genes in Aspergillus section Fumigati.</title>
        <authorList>
            <person name="Takahashi H."/>
            <person name="Umemura M."/>
            <person name="Ninomiya A."/>
            <person name="Kusuya Y."/>
            <person name="Urayama S."/>
            <person name="Shimizu M."/>
            <person name="Watanabe A."/>
            <person name="Kamei K."/>
            <person name="Yaguchi T."/>
            <person name="Hagiwara D."/>
        </authorList>
    </citation>
    <scope>NUCLEOTIDE SEQUENCE [LARGE SCALE GENOMIC DNA]</scope>
    <source>
        <strain evidence="2 3">IFM 55266</strain>
    </source>
</reference>
<proteinExistence type="predicted"/>
<evidence type="ECO:0000313" key="3">
    <source>
        <dbReference type="Proteomes" id="UP001043456"/>
    </source>
</evidence>
<evidence type="ECO:0000313" key="2">
    <source>
        <dbReference type="EMBL" id="GIJ88498.1"/>
    </source>
</evidence>
<dbReference type="EMBL" id="BHVY01000005">
    <property type="protein sequence ID" value="GIJ88498.1"/>
    <property type="molecule type" value="Genomic_DNA"/>
</dbReference>
<feature type="region of interest" description="Disordered" evidence="1">
    <location>
        <begin position="41"/>
        <end position="80"/>
    </location>
</feature>
<sequence length="394" mass="43589">MGRPECSRPDPRLFRYGQRMANACNSAEQLKHVSVERNLTDVNAGRAPQNLQREQQPPELMTRSQGPGEREPISSSSRSLMSSPSILSLFTANPLGLDHPEWDLPSAFQDAPNPENAADYNQDFGFSGEPFSLLQNTTSSSDALAAAAAREARAIEDFLATGRINKCRTLGNGLSFNTVTKLSSGGNYAEWASSFRAAARKEGVWYLITGHCKKPSEPSVDCAPEQRQIYYEDLLHWANKNDLALGGLEGSLEADVRLTLDNEGFDDARELWLALEKMFKPPSKVDLFQLLARVETVKLDDFNGNIAKFANEIRRIRQDITKSVPAAEALPAWYFTFAFIRGLGDRFLPLVHDLLTNSDDSQGLLACSFESAVLQALEVDQVQKEIERYGAPGV</sequence>
<gene>
    <name evidence="2" type="ORF">Asppvi_007422</name>
</gene>
<dbReference type="OrthoDB" id="4356994at2759"/>
<dbReference type="GeneID" id="67006032"/>
<accession>A0A9P3BG77</accession>